<accession>A0A0K0N6P3</accession>
<proteinExistence type="predicted"/>
<protein>
    <submittedName>
        <fullName evidence="1">Uncharacterized protein</fullName>
    </submittedName>
</protein>
<dbReference type="EMBL" id="KR063281">
    <property type="protein sequence ID" value="AKJ72609.1"/>
    <property type="molecule type" value="Genomic_DNA"/>
</dbReference>
<dbReference type="Pfam" id="PF19563">
    <property type="entry name" value="DUF6085"/>
    <property type="match status" value="1"/>
</dbReference>
<sequence length="96" mass="11064">MALTRDQHIVCKNKSCDSQNLLARVLEESPVDVHVVKLTNREFSISHPLYENVDDLSLDCRLVHDLKYSAIPPHAPGVYYVTLSASDEWVWERRDD</sequence>
<gene>
    <name evidence="1" type="ORF">GMA2_71</name>
</gene>
<reference evidence="1 2" key="1">
    <citation type="journal article" date="2015" name="PLoS ONE">
        <title>Lysis to Kill: Evaluation of the Lytic Abilities, and Genomics of Nine Bacteriophages Infective for Gordonia spp. and Their Potential Use in Activated Sludge Foam Biocontrol.</title>
        <authorList>
            <person name="Dyson Z.A."/>
            <person name="Tucci J."/>
            <person name="Seviour R.J."/>
            <person name="Petrovski S."/>
        </authorList>
    </citation>
    <scope>NUCLEOTIDE SEQUENCE [LARGE SCALE GENOMIC DNA]</scope>
</reference>
<dbReference type="Proteomes" id="UP000221359">
    <property type="component" value="Segment"/>
</dbReference>
<evidence type="ECO:0000313" key="2">
    <source>
        <dbReference type="Proteomes" id="UP000221359"/>
    </source>
</evidence>
<keyword evidence="2" id="KW-1185">Reference proteome</keyword>
<name>A0A0K0N6P3_9CAUD</name>
<evidence type="ECO:0000313" key="1">
    <source>
        <dbReference type="EMBL" id="AKJ72609.1"/>
    </source>
</evidence>
<organism evidence="1 2">
    <name type="scientific">Gordonia phage GMA2</name>
    <dbReference type="NCBI Taxonomy" id="1647283"/>
    <lineage>
        <taxon>Viruses</taxon>
        <taxon>Duplodnaviria</taxon>
        <taxon>Heunggongvirae</taxon>
        <taxon>Uroviricota</taxon>
        <taxon>Caudoviricetes</taxon>
        <taxon>Gimaduovirus</taxon>
        <taxon>Gimaduovirus GMA2</taxon>
    </lineage>
</organism>
<dbReference type="InterPro" id="IPR045731">
    <property type="entry name" value="DUF6085"/>
</dbReference>